<proteinExistence type="predicted"/>
<dbReference type="Proteomes" id="UP000201728">
    <property type="component" value="Chromosome"/>
</dbReference>
<gene>
    <name evidence="1" type="ORF">clem_11780</name>
</gene>
<reference evidence="2" key="1">
    <citation type="submission" date="2016-07" db="EMBL/GenBank/DDBJ databases">
        <authorList>
            <person name="Florea S."/>
            <person name="Webb J.S."/>
            <person name="Jaromczyk J."/>
            <person name="Schardl C.L."/>
        </authorList>
    </citation>
    <scope>NUCLEOTIDE SEQUENCE [LARGE SCALE GENOMIC DNA]</scope>
    <source>
        <strain evidence="2">CDC-D5610</strain>
    </source>
</reference>
<evidence type="ECO:0000313" key="1">
    <source>
        <dbReference type="EMBL" id="ASQ46893.1"/>
    </source>
</evidence>
<organism evidence="1 2">
    <name type="scientific">Legionella clemsonensis</name>
    <dbReference type="NCBI Taxonomy" id="1867846"/>
    <lineage>
        <taxon>Bacteria</taxon>
        <taxon>Pseudomonadati</taxon>
        <taxon>Pseudomonadota</taxon>
        <taxon>Gammaproteobacteria</taxon>
        <taxon>Legionellales</taxon>
        <taxon>Legionellaceae</taxon>
        <taxon>Legionella</taxon>
    </lineage>
</organism>
<protein>
    <submittedName>
        <fullName evidence="1">Uncharacterized protein</fullName>
    </submittedName>
</protein>
<accession>A0A222P4Z9</accession>
<name>A0A222P4Z9_9GAMM</name>
<evidence type="ECO:0000313" key="2">
    <source>
        <dbReference type="Proteomes" id="UP000201728"/>
    </source>
</evidence>
<sequence>MLNSITSNDKQAAFFADQIDVFKSALSEFDNQVVDKLWRDNNLQQLLCDGSVTLEDRQYSLSLDTVVDVFLIALKSPFHYISNSMWRRNFLQNALLLDFKTAKNFLPMILASLIHTENTGFATQYINLISDTALIEEAQMILIHKIYFSQPSKNRLKQEIFFSLEKRLNKLHAEKQTITYPSERQESSISVMTPAHVVDFVSPQPEATSQQHEEELFLTPEFSVALDFNYYRALSNQSFDEFFQDTPSITNTFTCLSELEQKLILRELIQFSSNQSLYQYIYCLDNIIPLIEARNHFKQDDQYHQQVEILRQRIDFLMNKTLHSDDLIFLIQVKDILDEEDIALKDALHKRISQLIEEGFLQADADLQENFFQAEAKMTAPVEIEKALNSLKEEKTLASFKHYCQTNRDFISTSIRGEIYLGDEQADENFFENFNYSP</sequence>
<dbReference type="AlphaFoldDB" id="A0A222P4Z9"/>
<dbReference type="EMBL" id="CP016397">
    <property type="protein sequence ID" value="ASQ46893.1"/>
    <property type="molecule type" value="Genomic_DNA"/>
</dbReference>
<keyword evidence="2" id="KW-1185">Reference proteome</keyword>
<dbReference type="KEGG" id="lcd:clem_11780"/>
<dbReference type="RefSeq" id="WP_094091709.1">
    <property type="nucleotide sequence ID" value="NZ_CP016397.1"/>
</dbReference>